<sequence length="156" mass="17157">MSIIFKALPTKTVRRLQAGLPDSNAQEPAARISDGSGVPCRHCLENVKKGATFIEFGHRPFETVNPYTETGPIFLCGDACERLEDSGELPPAMKASPQFIVRGYTGDERIRYGTGKVVPTADIVAACEQIFEDTDVAFIHIRSATNNCFYCRVERA</sequence>
<dbReference type="PIRSF" id="PIRSF034110">
    <property type="entry name" value="DUF1203"/>
    <property type="match status" value="1"/>
</dbReference>
<dbReference type="RefSeq" id="WP_267992075.1">
    <property type="nucleotide sequence ID" value="NZ_JAPJZI010000001.1"/>
</dbReference>
<reference evidence="1" key="1">
    <citation type="submission" date="2022-11" db="EMBL/GenBank/DDBJ databases">
        <title>Draft genome sequence of Hoeflea poritis E7-10 and Hoeflea prorocentri PM5-8, separated from scleractinian coral Porites lutea and marine dinoflagellate.</title>
        <authorList>
            <person name="Zhang G."/>
            <person name="Wei Q."/>
            <person name="Cai L."/>
        </authorList>
    </citation>
    <scope>NUCLEOTIDE SEQUENCE</scope>
    <source>
        <strain evidence="1">PM5-8</strain>
    </source>
</reference>
<name>A0A9X3ZJC3_9HYPH</name>
<keyword evidence="2" id="KW-1185">Reference proteome</keyword>
<dbReference type="Pfam" id="PF06718">
    <property type="entry name" value="DUF1203"/>
    <property type="match status" value="1"/>
</dbReference>
<dbReference type="EMBL" id="JAPJZI010000001">
    <property type="protein sequence ID" value="MDA5400480.1"/>
    <property type="molecule type" value="Genomic_DNA"/>
</dbReference>
<protein>
    <submittedName>
        <fullName evidence="1">DUF1203 domain-containing protein</fullName>
    </submittedName>
</protein>
<dbReference type="Proteomes" id="UP001151234">
    <property type="component" value="Unassembled WGS sequence"/>
</dbReference>
<dbReference type="AlphaFoldDB" id="A0A9X3ZJC3"/>
<dbReference type="InterPro" id="IPR009593">
    <property type="entry name" value="DUF1203"/>
</dbReference>
<organism evidence="1 2">
    <name type="scientific">Hoeflea prorocentri</name>
    <dbReference type="NCBI Taxonomy" id="1922333"/>
    <lineage>
        <taxon>Bacteria</taxon>
        <taxon>Pseudomonadati</taxon>
        <taxon>Pseudomonadota</taxon>
        <taxon>Alphaproteobacteria</taxon>
        <taxon>Hyphomicrobiales</taxon>
        <taxon>Rhizobiaceae</taxon>
        <taxon>Hoeflea</taxon>
    </lineage>
</organism>
<comment type="caution">
    <text evidence="1">The sequence shown here is derived from an EMBL/GenBank/DDBJ whole genome shotgun (WGS) entry which is preliminary data.</text>
</comment>
<proteinExistence type="predicted"/>
<gene>
    <name evidence="1" type="ORF">OQ273_18035</name>
</gene>
<evidence type="ECO:0000313" key="2">
    <source>
        <dbReference type="Proteomes" id="UP001151234"/>
    </source>
</evidence>
<accession>A0A9X3ZJC3</accession>
<evidence type="ECO:0000313" key="1">
    <source>
        <dbReference type="EMBL" id="MDA5400480.1"/>
    </source>
</evidence>